<organism evidence="2 3">
    <name type="scientific">Nicotiana sylvestris</name>
    <name type="common">Wood tobacco</name>
    <name type="synonym">South American tobacco</name>
    <dbReference type="NCBI Taxonomy" id="4096"/>
    <lineage>
        <taxon>Eukaryota</taxon>
        <taxon>Viridiplantae</taxon>
        <taxon>Streptophyta</taxon>
        <taxon>Embryophyta</taxon>
        <taxon>Tracheophyta</taxon>
        <taxon>Spermatophyta</taxon>
        <taxon>Magnoliopsida</taxon>
        <taxon>eudicotyledons</taxon>
        <taxon>Gunneridae</taxon>
        <taxon>Pentapetalae</taxon>
        <taxon>asterids</taxon>
        <taxon>lamiids</taxon>
        <taxon>Solanales</taxon>
        <taxon>Solanaceae</taxon>
        <taxon>Nicotianoideae</taxon>
        <taxon>Nicotianeae</taxon>
        <taxon>Nicotiana</taxon>
    </lineage>
</organism>
<dbReference type="Proteomes" id="UP000189701">
    <property type="component" value="Unplaced"/>
</dbReference>
<evidence type="ECO:0000313" key="2">
    <source>
        <dbReference type="Proteomes" id="UP000189701"/>
    </source>
</evidence>
<reference evidence="3" key="2">
    <citation type="submission" date="2025-08" db="UniProtKB">
        <authorList>
            <consortium name="RefSeq"/>
        </authorList>
    </citation>
    <scope>IDENTIFICATION</scope>
    <source>
        <tissue evidence="3">Leaf</tissue>
    </source>
</reference>
<sequence>MTMCKYYIFLSVFFNFMCELYMMQANKKGLHSEYEQTKLNRADNILLPAQLLPTLLMHYSEVTNVLSKLSRPVMRDSLLLPEIAVLFHSWFRLQELFTRITSWRSFYHTNYRRSTQLIVSGCQFEVTAIDNNGSATTVISDESAAKVLLQRKRFMISVMSRQRQCDQPTDGIHHDGRCGEKQA</sequence>
<name>A0A1U7VUH8_NICSY</name>
<reference evidence="2" key="1">
    <citation type="journal article" date="2013" name="Genome Biol.">
        <title>Reference genomes and transcriptomes of Nicotiana sylvestris and Nicotiana tomentosiformis.</title>
        <authorList>
            <person name="Sierro N."/>
            <person name="Battey J.N."/>
            <person name="Ouadi S."/>
            <person name="Bovet L."/>
            <person name="Goepfert S."/>
            <person name="Bakaher N."/>
            <person name="Peitsch M.C."/>
            <person name="Ivanov N.V."/>
        </authorList>
    </citation>
    <scope>NUCLEOTIDE SEQUENCE [LARGE SCALE GENOMIC DNA]</scope>
</reference>
<feature type="chain" id="PRO_5010589086" evidence="1">
    <location>
        <begin position="26"/>
        <end position="183"/>
    </location>
</feature>
<evidence type="ECO:0000313" key="3">
    <source>
        <dbReference type="RefSeq" id="XP_009768606.1"/>
    </source>
</evidence>
<dbReference type="AlphaFoldDB" id="A0A1U7VUH8"/>
<accession>A0A1U7VUH8</accession>
<proteinExistence type="predicted"/>
<protein>
    <submittedName>
        <fullName evidence="3">Uncharacterized protein LOC104219609 isoform X1</fullName>
    </submittedName>
</protein>
<gene>
    <name evidence="3" type="primary">LOC104219609</name>
</gene>
<dbReference type="RefSeq" id="XP_009768606.1">
    <property type="nucleotide sequence ID" value="XM_009770304.1"/>
</dbReference>
<evidence type="ECO:0000256" key="1">
    <source>
        <dbReference type="SAM" id="SignalP"/>
    </source>
</evidence>
<keyword evidence="1" id="KW-0732">Signal</keyword>
<feature type="signal peptide" evidence="1">
    <location>
        <begin position="1"/>
        <end position="25"/>
    </location>
</feature>
<keyword evidence="2" id="KW-1185">Reference proteome</keyword>